<sequence length="499" mass="54192">MTETAGTTAGSVPGDEDSLLQRLCNEARWGLAATRASILEAAHPQIGAALIDHSTFVVHPWRRLRNTVVSTQRIVSGDERVRDKETARLNRLHSRISGTDAQGRPYDAMDPEARAWVVATLFESTVMMCRLGGEPLDQAAQEQLYAEFRAFLGHMDADGGRLPDTLAEFWPYYEKTIAEGLENTQAVHAVLYRLFAEVPAPPLLRDHPATWAAVRALAGPLATAITVASLPESYRRQAYLTALPGARVLMHGAYLTAGLATRWLPSSWTRTEVLLDALNLDPPAGQGSPVVESLRDHAGKVGALLRLITPVPARPGPGGSARPGRPGRSGRSGRSGSDGSARRSAERFFAQVLDQTGDGYLDWPDLAAMAREIATRLDLDGPAEDRLFAAYAAWWEELRTTLDADGDGRIDAHEYATATTLAGRALIEIADVLFDATDTDGSQTISPEEYRALFRTTFDHDPAAAAPADLSRSAFTREFLAFMAGRHHSAAYENLLTQT</sequence>
<feature type="region of interest" description="Disordered" evidence="1">
    <location>
        <begin position="310"/>
        <end position="341"/>
    </location>
</feature>
<dbReference type="SMART" id="SM00054">
    <property type="entry name" value="EFh"/>
    <property type="match status" value="2"/>
</dbReference>
<dbReference type="PROSITE" id="PS00018">
    <property type="entry name" value="EF_HAND_1"/>
    <property type="match status" value="1"/>
</dbReference>
<dbReference type="PROSITE" id="PS50222">
    <property type="entry name" value="EF_HAND_2"/>
    <property type="match status" value="1"/>
</dbReference>
<dbReference type="InterPro" id="IPR011992">
    <property type="entry name" value="EF-hand-dom_pair"/>
</dbReference>
<dbReference type="InterPro" id="IPR018713">
    <property type="entry name" value="MPAB/Lcp_cat_dom"/>
</dbReference>
<reference evidence="3 4" key="1">
    <citation type="journal article" date="2019" name="Int. J. Syst. Evol. Microbiol.">
        <title>The Global Catalogue of Microorganisms (GCM) 10K type strain sequencing project: providing services to taxonomists for standard genome sequencing and annotation.</title>
        <authorList>
            <consortium name="The Broad Institute Genomics Platform"/>
            <consortium name="The Broad Institute Genome Sequencing Center for Infectious Disease"/>
            <person name="Wu L."/>
            <person name="Ma J."/>
        </authorList>
    </citation>
    <scope>NUCLEOTIDE SEQUENCE [LARGE SCALE GENOMIC DNA]</scope>
    <source>
        <strain evidence="3 4">JCM 10696</strain>
    </source>
</reference>
<dbReference type="InterPro" id="IPR018247">
    <property type="entry name" value="EF_Hand_1_Ca_BS"/>
</dbReference>
<keyword evidence="4" id="KW-1185">Reference proteome</keyword>
<feature type="domain" description="EF-hand" evidence="2">
    <location>
        <begin position="425"/>
        <end position="460"/>
    </location>
</feature>
<gene>
    <name evidence="3" type="ORF">GCM10009550_15820</name>
</gene>
<protein>
    <recommendedName>
        <fullName evidence="2">EF-hand domain-containing protein</fullName>
    </recommendedName>
</protein>
<dbReference type="PANTHER" id="PTHR36151">
    <property type="entry name" value="BLR2777 PROTEIN"/>
    <property type="match status" value="1"/>
</dbReference>
<dbReference type="InterPro" id="IPR002048">
    <property type="entry name" value="EF_hand_dom"/>
</dbReference>
<evidence type="ECO:0000256" key="1">
    <source>
        <dbReference type="SAM" id="MobiDB-lite"/>
    </source>
</evidence>
<evidence type="ECO:0000259" key="2">
    <source>
        <dbReference type="PROSITE" id="PS50222"/>
    </source>
</evidence>
<evidence type="ECO:0000313" key="3">
    <source>
        <dbReference type="EMBL" id="GAA0943663.1"/>
    </source>
</evidence>
<dbReference type="Gene3D" id="1.10.238.10">
    <property type="entry name" value="EF-hand"/>
    <property type="match status" value="1"/>
</dbReference>
<accession>A0ABN1QKE8</accession>
<dbReference type="SUPFAM" id="SSF47473">
    <property type="entry name" value="EF-hand"/>
    <property type="match status" value="1"/>
</dbReference>
<dbReference type="Pfam" id="PF13202">
    <property type="entry name" value="EF-hand_5"/>
    <property type="match status" value="1"/>
</dbReference>
<dbReference type="Pfam" id="PF09995">
    <property type="entry name" value="MPAB_Lcp_cat"/>
    <property type="match status" value="1"/>
</dbReference>
<evidence type="ECO:0000313" key="4">
    <source>
        <dbReference type="Proteomes" id="UP001500665"/>
    </source>
</evidence>
<proteinExistence type="predicted"/>
<dbReference type="Proteomes" id="UP001500665">
    <property type="component" value="Unassembled WGS sequence"/>
</dbReference>
<dbReference type="RefSeq" id="WP_344238310.1">
    <property type="nucleotide sequence ID" value="NZ_BAAAHH010000004.1"/>
</dbReference>
<dbReference type="PANTHER" id="PTHR36151:SF3">
    <property type="entry name" value="ER-BOUND OXYGENASE MPAB_MPAB'_RUBBER OXYGENASE CATALYTIC DOMAIN-CONTAINING PROTEIN"/>
    <property type="match status" value="1"/>
</dbReference>
<organism evidence="3 4">
    <name type="scientific">Actinocorallia libanotica</name>
    <dbReference type="NCBI Taxonomy" id="46162"/>
    <lineage>
        <taxon>Bacteria</taxon>
        <taxon>Bacillati</taxon>
        <taxon>Actinomycetota</taxon>
        <taxon>Actinomycetes</taxon>
        <taxon>Streptosporangiales</taxon>
        <taxon>Thermomonosporaceae</taxon>
        <taxon>Actinocorallia</taxon>
    </lineage>
</organism>
<comment type="caution">
    <text evidence="3">The sequence shown here is derived from an EMBL/GenBank/DDBJ whole genome shotgun (WGS) entry which is preliminary data.</text>
</comment>
<name>A0ABN1QKE8_9ACTN</name>
<dbReference type="EMBL" id="BAAAHH010000004">
    <property type="protein sequence ID" value="GAA0943663.1"/>
    <property type="molecule type" value="Genomic_DNA"/>
</dbReference>
<dbReference type="CDD" id="cd00051">
    <property type="entry name" value="EFh"/>
    <property type="match status" value="1"/>
</dbReference>